<dbReference type="SMART" id="SM00897">
    <property type="entry name" value="FIST"/>
    <property type="match status" value="1"/>
</dbReference>
<dbReference type="PANTHER" id="PTHR40252:SF2">
    <property type="entry name" value="BLR0328 PROTEIN"/>
    <property type="match status" value="1"/>
</dbReference>
<accession>A0A1W6N2R2</accession>
<evidence type="ECO:0000313" key="4">
    <source>
        <dbReference type="Proteomes" id="UP000237351"/>
    </source>
</evidence>
<dbReference type="Proteomes" id="UP000237351">
    <property type="component" value="Chromosome"/>
</dbReference>
<dbReference type="EMBL" id="CP008743">
    <property type="protein sequence ID" value="ARN84164.1"/>
    <property type="molecule type" value="Genomic_DNA"/>
</dbReference>
<sequence>MKLETIQYLDKKGWSVQTFPELDSENTLILIFSSPQFVNNAAPIQELVKHYPQSKIIGCSSAGEIAGAKINDNSLSVAIARFEKTKLQLAQYTIDVSIDSFKAGESLAKQLDKNDLKGIFVLSDGLNVNGSELARGLNTINKPEVTVTGGLAADGKNFVSTWTIYEGKIVQNQIVAVGLYGNSVQIAHASKGGWDIFGVERRITRSKNNVLYTLDNQPALQLYKEYLGERAAELPASGLLFPLAIREDADSSKQLVRTILSIDEKEQSLTFAGDMPNGYFAQLMRANFDRLITSASDAGEIANQRLFANDNHIKGPILAVAISCVGRRLVLGERTEEETESLLNNLPKNSQQVGFYSYGELSPHVMGTCDLHNQTMTLTIFSES</sequence>
<dbReference type="RefSeq" id="WP_085783528.1">
    <property type="nucleotide sequence ID" value="NZ_CP008743.1"/>
</dbReference>
<evidence type="ECO:0000313" key="3">
    <source>
        <dbReference type="EMBL" id="ARN84164.1"/>
    </source>
</evidence>
<feature type="domain" description="FIST C-domain" evidence="2">
    <location>
        <begin position="219"/>
        <end position="364"/>
    </location>
</feature>
<dbReference type="Pfam" id="PF10442">
    <property type="entry name" value="FIST_C"/>
    <property type="match status" value="1"/>
</dbReference>
<feature type="domain" description="FIST" evidence="1">
    <location>
        <begin position="25"/>
        <end position="218"/>
    </location>
</feature>
<reference evidence="3 4" key="1">
    <citation type="submission" date="2014-06" db="EMBL/GenBank/DDBJ databases">
        <title>The genome of the endonuclear symbiont Nucleicultrix amoebiphila.</title>
        <authorList>
            <person name="Schulz F."/>
            <person name="Horn M."/>
        </authorList>
    </citation>
    <scope>NUCLEOTIDE SEQUENCE [LARGE SCALE GENOMIC DNA]</scope>
    <source>
        <strain evidence="3 4">FS5</strain>
    </source>
</reference>
<evidence type="ECO:0000259" key="1">
    <source>
        <dbReference type="SMART" id="SM00897"/>
    </source>
</evidence>
<dbReference type="PANTHER" id="PTHR40252">
    <property type="entry name" value="BLR0328 PROTEIN"/>
    <property type="match status" value="1"/>
</dbReference>
<name>A0A1W6N2R2_9PROT</name>
<proteinExistence type="predicted"/>
<evidence type="ECO:0000259" key="2">
    <source>
        <dbReference type="SMART" id="SM01204"/>
    </source>
</evidence>
<dbReference type="KEGG" id="naf:GQ61_01075"/>
<dbReference type="Pfam" id="PF08495">
    <property type="entry name" value="FIST"/>
    <property type="match status" value="1"/>
</dbReference>
<gene>
    <name evidence="3" type="ORF">GQ61_01075</name>
</gene>
<organism evidence="3 4">
    <name type="scientific">Candidatus Nucleicultrix amoebiphila FS5</name>
    <dbReference type="NCBI Taxonomy" id="1414854"/>
    <lineage>
        <taxon>Bacteria</taxon>
        <taxon>Pseudomonadati</taxon>
        <taxon>Pseudomonadota</taxon>
        <taxon>Alphaproteobacteria</taxon>
        <taxon>Holosporales</taxon>
        <taxon>Candidatus Nucleicultricaceae</taxon>
        <taxon>Candidatus Nucleicultrix</taxon>
    </lineage>
</organism>
<dbReference type="AlphaFoldDB" id="A0A1W6N2R2"/>
<dbReference type="STRING" id="1414854.GQ61_01075"/>
<dbReference type="InterPro" id="IPR013702">
    <property type="entry name" value="FIST_domain_N"/>
</dbReference>
<dbReference type="OrthoDB" id="9770435at2"/>
<protein>
    <recommendedName>
        <fullName evidence="5">FIST N domain protein</fullName>
    </recommendedName>
</protein>
<dbReference type="InterPro" id="IPR019494">
    <property type="entry name" value="FIST_C"/>
</dbReference>
<evidence type="ECO:0008006" key="5">
    <source>
        <dbReference type="Google" id="ProtNLM"/>
    </source>
</evidence>
<keyword evidence="4" id="KW-1185">Reference proteome</keyword>
<dbReference type="SMART" id="SM01204">
    <property type="entry name" value="FIST_C"/>
    <property type="match status" value="1"/>
</dbReference>